<sequence>MPKFPEPPAPAVLRTVEPDILVLPKGTALCRIFFRGGFHPVEWNEFRFRGPAGSRFDHHERDPAGNPTTGLRGIYYAAGKGALSGLGICLAEVFQLSRVIDTDLNNPWFTAFSTERELKLLDLRGPFVTRMGASSAISSGAKGRAQRWSKALYEAFPDVDGIVYPPSMGGGCDAFALYEKSTNALPSAPRFHRPLNDPSLSPEILRAASKIGYLMALA</sequence>
<dbReference type="AlphaFoldDB" id="A0A2S0UQ84"/>
<dbReference type="KEGG" id="geh:HYN69_17020"/>
<evidence type="ECO:0000313" key="1">
    <source>
        <dbReference type="EMBL" id="AWB49976.1"/>
    </source>
</evidence>
<reference evidence="1 2" key="1">
    <citation type="submission" date="2018-04" db="EMBL/GenBank/DDBJ databases">
        <title>Genome sequencing of Gemmobacter.</title>
        <authorList>
            <person name="Yi H."/>
            <person name="Baek M.-G."/>
        </authorList>
    </citation>
    <scope>NUCLEOTIDE SEQUENCE [LARGE SCALE GENOMIC DNA]</scope>
    <source>
        <strain evidence="1 2">HYN0069</strain>
    </source>
</reference>
<proteinExistence type="predicted"/>
<accession>A0A2S0UQ84</accession>
<dbReference type="EMBL" id="CP028918">
    <property type="protein sequence ID" value="AWB49976.1"/>
    <property type="molecule type" value="Genomic_DNA"/>
</dbReference>
<keyword evidence="2" id="KW-1185">Reference proteome</keyword>
<dbReference type="RefSeq" id="WP_108436788.1">
    <property type="nucleotide sequence ID" value="NZ_CP028918.1"/>
</dbReference>
<gene>
    <name evidence="1" type="ORF">HYN69_17020</name>
</gene>
<organism evidence="1 2">
    <name type="scientific">Paragemmobacter aquarius</name>
    <dbReference type="NCBI Taxonomy" id="2169400"/>
    <lineage>
        <taxon>Bacteria</taxon>
        <taxon>Pseudomonadati</taxon>
        <taxon>Pseudomonadota</taxon>
        <taxon>Alphaproteobacteria</taxon>
        <taxon>Rhodobacterales</taxon>
        <taxon>Paracoccaceae</taxon>
        <taxon>Paragemmobacter</taxon>
    </lineage>
</organism>
<protein>
    <recommendedName>
        <fullName evidence="3">RES domain-containing protein</fullName>
    </recommendedName>
</protein>
<evidence type="ECO:0000313" key="2">
    <source>
        <dbReference type="Proteomes" id="UP000244496"/>
    </source>
</evidence>
<name>A0A2S0UQ84_9RHOB</name>
<dbReference type="Proteomes" id="UP000244496">
    <property type="component" value="Chromosome"/>
</dbReference>
<evidence type="ECO:0008006" key="3">
    <source>
        <dbReference type="Google" id="ProtNLM"/>
    </source>
</evidence>
<dbReference type="OrthoDB" id="3256236at2"/>